<dbReference type="Gene3D" id="3.30.365.10">
    <property type="entry name" value="Aldehyde oxidase/xanthine dehydrogenase, molybdopterin binding domain"/>
    <property type="match status" value="4"/>
</dbReference>
<dbReference type="InterPro" id="IPR037165">
    <property type="entry name" value="AldOxase/xan_DH_Mopterin-bd_sf"/>
</dbReference>
<dbReference type="InterPro" id="IPR036856">
    <property type="entry name" value="Ald_Oxase/Xan_DH_a/b_sf"/>
</dbReference>
<dbReference type="Pfam" id="PF02738">
    <property type="entry name" value="MoCoBD_1"/>
    <property type="match status" value="1"/>
</dbReference>
<dbReference type="Pfam" id="PF01315">
    <property type="entry name" value="Ald_Xan_dh_C"/>
    <property type="match status" value="1"/>
</dbReference>
<comment type="caution">
    <text evidence="4">The sequence shown here is derived from an EMBL/GenBank/DDBJ whole genome shotgun (WGS) entry which is preliminary data.</text>
</comment>
<keyword evidence="1" id="KW-0500">Molybdenum</keyword>
<evidence type="ECO:0000256" key="1">
    <source>
        <dbReference type="ARBA" id="ARBA00022505"/>
    </source>
</evidence>
<name>A0A4V3A986_9PROT</name>
<dbReference type="InterPro" id="IPR008274">
    <property type="entry name" value="AldOxase/xan_DH_MoCoBD1"/>
</dbReference>
<dbReference type="Pfam" id="PF20256">
    <property type="entry name" value="MoCoBD_2"/>
    <property type="match status" value="1"/>
</dbReference>
<dbReference type="InterPro" id="IPR000674">
    <property type="entry name" value="Ald_Oxase/Xan_DH_a/b"/>
</dbReference>
<evidence type="ECO:0000313" key="4">
    <source>
        <dbReference type="EMBL" id="TDH58305.1"/>
    </source>
</evidence>
<sequence length="784" mass="82887">MAKFGLSQPLRRIEDPRLLKGGGRYTDDIAVKSGAAHGVVLRSPHAAAKILSIDTAAALEVPGVLAVITAKEWAEEGLGEIPCVIPLKNADGTDRAQTPRGALAEDRVRFVGDPVAFIVAETPQAARDGAEAVMVDYDVLPSATDLATAHEASAALVWDEVGSNVAFDWETGDKAKAEELVQQAAHVTRLTVVNNRVIVASMEGRAAIAEYDAANEKFTLTCGTQGSWLVKNLLAGNVFKVAPEKIRVITPDVGGGFGMKLYLYAEYALVCMAARRLGRAVKWTSERTEAFQSDTHGRDNITLGELAVDKDGRFLALRTRNYANMGAYLSTFAPMIPTMAGTKVLASVYNFQVIHARVIGVLTNTVPVDAYRGAGRPESNYVVERLIDAAAREMGIDRVEIRKRNMVASSAMPYVSAMGQRYDSGEFARVLDAALEKADWAGFQARRAASEAQGRQRGIGLAYYLEATGGGPTERAEVRFAADGFAEVLVGTQSTGQGHETAYAMLTSNELGIPMDRIRIIQGDSDEIPTGGGTGGARSLYSEGQAILLTTATVIEKGKQAASEHLEAAVSDIEFTPGGFGEGKGGRFAVVGTDRGVGILELAAIQKARAAKGEPATLLDAAEIAEIKSHTFPNGCHIAEVEVEPETGLITVPRYIVVDDVGHAVNPMIVRGQVHGGVAQGIGQAVHERTAYDPESGQLLSASFMDYALPRAEDLPDIEVDLIEVPCETNPLGVKGAGEAGAVGSPPAMMNALVDALSTAGVTHIDMPATPEAVWKAIATAQAA</sequence>
<organism evidence="4 5">
    <name type="scientific">Dankookia rubra</name>
    <dbReference type="NCBI Taxonomy" id="1442381"/>
    <lineage>
        <taxon>Bacteria</taxon>
        <taxon>Pseudomonadati</taxon>
        <taxon>Pseudomonadota</taxon>
        <taxon>Alphaproteobacteria</taxon>
        <taxon>Acetobacterales</taxon>
        <taxon>Roseomonadaceae</taxon>
        <taxon>Dankookia</taxon>
    </lineage>
</organism>
<dbReference type="InterPro" id="IPR046867">
    <property type="entry name" value="AldOxase/xan_DH_MoCoBD2"/>
</dbReference>
<dbReference type="PANTHER" id="PTHR11908:SF132">
    <property type="entry name" value="ALDEHYDE OXIDASE 1-RELATED"/>
    <property type="match status" value="1"/>
</dbReference>
<dbReference type="PANTHER" id="PTHR11908">
    <property type="entry name" value="XANTHINE DEHYDROGENASE"/>
    <property type="match status" value="1"/>
</dbReference>
<proteinExistence type="predicted"/>
<dbReference type="Gene3D" id="3.90.1170.50">
    <property type="entry name" value="Aldehyde oxidase/xanthine dehydrogenase, a/b hammerhead"/>
    <property type="match status" value="1"/>
</dbReference>
<dbReference type="SUPFAM" id="SSF54665">
    <property type="entry name" value="CO dehydrogenase molybdoprotein N-domain-like"/>
    <property type="match status" value="1"/>
</dbReference>
<evidence type="ECO:0000256" key="2">
    <source>
        <dbReference type="ARBA" id="ARBA00023002"/>
    </source>
</evidence>
<evidence type="ECO:0000259" key="3">
    <source>
        <dbReference type="SMART" id="SM01008"/>
    </source>
</evidence>
<keyword evidence="5" id="KW-1185">Reference proteome</keyword>
<reference evidence="4 5" key="1">
    <citation type="journal article" date="2016" name="J. Microbiol.">
        <title>Dankookia rubra gen. nov., sp. nov., an alphaproteobacterium isolated from sediment of a shallow stream.</title>
        <authorList>
            <person name="Kim W.H."/>
            <person name="Kim D.H."/>
            <person name="Kang K."/>
            <person name="Ahn T.Y."/>
        </authorList>
    </citation>
    <scope>NUCLEOTIDE SEQUENCE [LARGE SCALE GENOMIC DNA]</scope>
    <source>
        <strain evidence="4 5">JCM30602</strain>
    </source>
</reference>
<dbReference type="GO" id="GO:0016491">
    <property type="term" value="F:oxidoreductase activity"/>
    <property type="evidence" value="ECO:0007669"/>
    <property type="project" value="UniProtKB-KW"/>
</dbReference>
<dbReference type="SUPFAM" id="SSF56003">
    <property type="entry name" value="Molybdenum cofactor-binding domain"/>
    <property type="match status" value="1"/>
</dbReference>
<dbReference type="EMBL" id="SMSJ01000133">
    <property type="protein sequence ID" value="TDH58305.1"/>
    <property type="molecule type" value="Genomic_DNA"/>
</dbReference>
<accession>A0A4V3A986</accession>
<dbReference type="AlphaFoldDB" id="A0A4V3A986"/>
<dbReference type="OrthoDB" id="7374166at2"/>
<dbReference type="RefSeq" id="WP_133292860.1">
    <property type="nucleotide sequence ID" value="NZ_SMSJ01000133.1"/>
</dbReference>
<feature type="domain" description="Aldehyde oxidase/xanthine dehydrogenase a/b hammerhead" evidence="3">
    <location>
        <begin position="20"/>
        <end position="141"/>
    </location>
</feature>
<dbReference type="SMART" id="SM01008">
    <property type="entry name" value="Ald_Xan_dh_C"/>
    <property type="match status" value="1"/>
</dbReference>
<keyword evidence="2" id="KW-0560">Oxidoreductase</keyword>
<evidence type="ECO:0000313" key="5">
    <source>
        <dbReference type="Proteomes" id="UP000295096"/>
    </source>
</evidence>
<gene>
    <name evidence="4" type="ORF">E2C06_33280</name>
</gene>
<dbReference type="GO" id="GO:0005506">
    <property type="term" value="F:iron ion binding"/>
    <property type="evidence" value="ECO:0007669"/>
    <property type="project" value="InterPro"/>
</dbReference>
<dbReference type="Proteomes" id="UP000295096">
    <property type="component" value="Unassembled WGS sequence"/>
</dbReference>
<protein>
    <submittedName>
        <fullName evidence="4">Xanthine dehydrogenase family protein molybdopterin-binding subunit</fullName>
    </submittedName>
</protein>
<dbReference type="InterPro" id="IPR016208">
    <property type="entry name" value="Ald_Oxase/xanthine_DH-like"/>
</dbReference>